<evidence type="ECO:0000256" key="1">
    <source>
        <dbReference type="ARBA" id="ARBA00023015"/>
    </source>
</evidence>
<dbReference type="GO" id="GO:0003677">
    <property type="term" value="F:DNA binding"/>
    <property type="evidence" value="ECO:0007669"/>
    <property type="project" value="UniProtKB-KW"/>
</dbReference>
<evidence type="ECO:0000313" key="6">
    <source>
        <dbReference type="Proteomes" id="UP000249516"/>
    </source>
</evidence>
<dbReference type="InterPro" id="IPR036390">
    <property type="entry name" value="WH_DNA-bd_sf"/>
</dbReference>
<keyword evidence="2" id="KW-0238">DNA-binding</keyword>
<dbReference type="SUPFAM" id="SSF46785">
    <property type="entry name" value="Winged helix' DNA-binding domain"/>
    <property type="match status" value="1"/>
</dbReference>
<sequence length="219" mass="23843">MRAGERAYRELRADIVSWRLTPGQVLGEVDLSERLGISRTPVREALSRLTADGLTEPHSGRGVVVSAISGEDVRALYELRDTLDCRAAELAALRGNRETFRQLADELSHAAERLSDDPDHVAYYALVDRMDAEIDAAAQNPYLQQALANVRLHLARVRRLSTSNPARLAVAAAEHEAIARAITEGEPALAVATTRVHLRNALSNAMRTPELAPVSPVAS</sequence>
<evidence type="ECO:0000313" key="5">
    <source>
        <dbReference type="EMBL" id="RKQ36126.1"/>
    </source>
</evidence>
<accession>A0A495A829</accession>
<feature type="domain" description="HTH gntR-type" evidence="4">
    <location>
        <begin position="1"/>
        <end position="68"/>
    </location>
</feature>
<dbReference type="InterPro" id="IPR008920">
    <property type="entry name" value="TF_FadR/GntR_C"/>
</dbReference>
<gene>
    <name evidence="5" type="ORF">C1C97_000080</name>
</gene>
<dbReference type="Gene3D" id="1.10.10.10">
    <property type="entry name" value="Winged helix-like DNA-binding domain superfamily/Winged helix DNA-binding domain"/>
    <property type="match status" value="1"/>
</dbReference>
<dbReference type="SMART" id="SM00895">
    <property type="entry name" value="FCD"/>
    <property type="match status" value="1"/>
</dbReference>
<keyword evidence="3" id="KW-0804">Transcription</keyword>
<dbReference type="PANTHER" id="PTHR43537:SF49">
    <property type="entry name" value="TRANSCRIPTIONAL REGULATORY PROTEIN"/>
    <property type="match status" value="1"/>
</dbReference>
<evidence type="ECO:0000256" key="3">
    <source>
        <dbReference type="ARBA" id="ARBA00023163"/>
    </source>
</evidence>
<proteinExistence type="predicted"/>
<dbReference type="RefSeq" id="WP_110919470.1">
    <property type="nucleotide sequence ID" value="NZ_PNJG02000001.1"/>
</dbReference>
<dbReference type="Proteomes" id="UP000249516">
    <property type="component" value="Unassembled WGS sequence"/>
</dbReference>
<dbReference type="SUPFAM" id="SSF48008">
    <property type="entry name" value="GntR ligand-binding domain-like"/>
    <property type="match status" value="1"/>
</dbReference>
<organism evidence="5 6">
    <name type="scientific">Kocuria tytonis</name>
    <dbReference type="NCBI Taxonomy" id="2054280"/>
    <lineage>
        <taxon>Bacteria</taxon>
        <taxon>Bacillati</taxon>
        <taxon>Actinomycetota</taxon>
        <taxon>Actinomycetes</taxon>
        <taxon>Micrococcales</taxon>
        <taxon>Micrococcaceae</taxon>
        <taxon>Kocuria</taxon>
    </lineage>
</organism>
<dbReference type="InterPro" id="IPR036388">
    <property type="entry name" value="WH-like_DNA-bd_sf"/>
</dbReference>
<evidence type="ECO:0000259" key="4">
    <source>
        <dbReference type="PROSITE" id="PS50949"/>
    </source>
</evidence>
<keyword evidence="6" id="KW-1185">Reference proteome</keyword>
<dbReference type="Pfam" id="PF00392">
    <property type="entry name" value="GntR"/>
    <property type="match status" value="1"/>
</dbReference>
<dbReference type="OrthoDB" id="8680240at2"/>
<dbReference type="Pfam" id="PF07729">
    <property type="entry name" value="FCD"/>
    <property type="match status" value="1"/>
</dbReference>
<dbReference type="EMBL" id="PNJG02000001">
    <property type="protein sequence ID" value="RKQ36126.1"/>
    <property type="molecule type" value="Genomic_DNA"/>
</dbReference>
<dbReference type="GO" id="GO:0003700">
    <property type="term" value="F:DNA-binding transcription factor activity"/>
    <property type="evidence" value="ECO:0007669"/>
    <property type="project" value="InterPro"/>
</dbReference>
<protein>
    <submittedName>
        <fullName evidence="5">GntR family transcriptional regulator</fullName>
    </submittedName>
</protein>
<dbReference type="PROSITE" id="PS50949">
    <property type="entry name" value="HTH_GNTR"/>
    <property type="match status" value="1"/>
</dbReference>
<dbReference type="AlphaFoldDB" id="A0A495A829"/>
<dbReference type="PRINTS" id="PR00035">
    <property type="entry name" value="HTHGNTR"/>
</dbReference>
<name>A0A495A829_9MICC</name>
<dbReference type="SMART" id="SM00345">
    <property type="entry name" value="HTH_GNTR"/>
    <property type="match status" value="1"/>
</dbReference>
<dbReference type="InterPro" id="IPR011711">
    <property type="entry name" value="GntR_C"/>
</dbReference>
<reference evidence="5 6" key="1">
    <citation type="submission" date="2018-10" db="EMBL/GenBank/DDBJ databases">
        <title>Kocuria tytouropygialis sp. nov., isolated from the uropygial gland of an American barn owl (Tyto furcata).</title>
        <authorList>
            <person name="Braun M.S."/>
            <person name="Wang E."/>
            <person name="Zimmermann S."/>
            <person name="Wagner H."/>
            <person name="Wink M."/>
        </authorList>
    </citation>
    <scope>NUCLEOTIDE SEQUENCE [LARGE SCALE GENOMIC DNA]</scope>
    <source>
        <strain evidence="5 6">442</strain>
    </source>
</reference>
<comment type="caution">
    <text evidence="5">The sequence shown here is derived from an EMBL/GenBank/DDBJ whole genome shotgun (WGS) entry which is preliminary data.</text>
</comment>
<keyword evidence="1" id="KW-0805">Transcription regulation</keyword>
<dbReference type="InterPro" id="IPR000524">
    <property type="entry name" value="Tscrpt_reg_HTH_GntR"/>
</dbReference>
<dbReference type="PANTHER" id="PTHR43537">
    <property type="entry name" value="TRANSCRIPTIONAL REGULATOR, GNTR FAMILY"/>
    <property type="match status" value="1"/>
</dbReference>
<evidence type="ECO:0000256" key="2">
    <source>
        <dbReference type="ARBA" id="ARBA00023125"/>
    </source>
</evidence>
<dbReference type="Gene3D" id="1.20.120.530">
    <property type="entry name" value="GntR ligand-binding domain-like"/>
    <property type="match status" value="1"/>
</dbReference>
<dbReference type="CDD" id="cd07377">
    <property type="entry name" value="WHTH_GntR"/>
    <property type="match status" value="1"/>
</dbReference>